<keyword evidence="1" id="KW-1133">Transmembrane helix</keyword>
<comment type="caution">
    <text evidence="2">The sequence shown here is derived from an EMBL/GenBank/DDBJ whole genome shotgun (WGS) entry which is preliminary data.</text>
</comment>
<dbReference type="Proteomes" id="UP000593564">
    <property type="component" value="Unassembled WGS sequence"/>
</dbReference>
<keyword evidence="3" id="KW-1185">Reference proteome</keyword>
<name>A0A7J7HT51_CAMSI</name>
<reference evidence="2 3" key="2">
    <citation type="submission" date="2020-07" db="EMBL/GenBank/DDBJ databases">
        <title>Genome assembly of wild tea tree DASZ reveals pedigree and selection history of tea varieties.</title>
        <authorList>
            <person name="Zhang W."/>
        </authorList>
    </citation>
    <scope>NUCLEOTIDE SEQUENCE [LARGE SCALE GENOMIC DNA]</scope>
    <source>
        <strain evidence="3">cv. G240</strain>
        <tissue evidence="2">Leaf</tissue>
    </source>
</reference>
<organism evidence="2 3">
    <name type="scientific">Camellia sinensis</name>
    <name type="common">Tea plant</name>
    <name type="synonym">Thea sinensis</name>
    <dbReference type="NCBI Taxonomy" id="4442"/>
    <lineage>
        <taxon>Eukaryota</taxon>
        <taxon>Viridiplantae</taxon>
        <taxon>Streptophyta</taxon>
        <taxon>Embryophyta</taxon>
        <taxon>Tracheophyta</taxon>
        <taxon>Spermatophyta</taxon>
        <taxon>Magnoliopsida</taxon>
        <taxon>eudicotyledons</taxon>
        <taxon>Gunneridae</taxon>
        <taxon>Pentapetalae</taxon>
        <taxon>asterids</taxon>
        <taxon>Ericales</taxon>
        <taxon>Theaceae</taxon>
        <taxon>Camellia</taxon>
    </lineage>
</organism>
<dbReference type="Gene3D" id="3.30.200.20">
    <property type="entry name" value="Phosphorylase Kinase, domain 1"/>
    <property type="match status" value="1"/>
</dbReference>
<dbReference type="SUPFAM" id="SSF56112">
    <property type="entry name" value="Protein kinase-like (PK-like)"/>
    <property type="match status" value="1"/>
</dbReference>
<accession>A0A7J7HT51</accession>
<keyword evidence="1" id="KW-0812">Transmembrane</keyword>
<dbReference type="EMBL" id="JACBKZ010000003">
    <property type="protein sequence ID" value="KAF5955567.1"/>
    <property type="molecule type" value="Genomic_DNA"/>
</dbReference>
<evidence type="ECO:0000313" key="3">
    <source>
        <dbReference type="Proteomes" id="UP000593564"/>
    </source>
</evidence>
<dbReference type="InterPro" id="IPR011009">
    <property type="entry name" value="Kinase-like_dom_sf"/>
</dbReference>
<gene>
    <name evidence="2" type="ORF">HYC85_008423</name>
</gene>
<dbReference type="AlphaFoldDB" id="A0A7J7HT51"/>
<keyword evidence="1" id="KW-0472">Membrane</keyword>
<reference evidence="3" key="1">
    <citation type="journal article" date="2020" name="Nat. Commun.">
        <title>Genome assembly of wild tea tree DASZ reveals pedigree and selection history of tea varieties.</title>
        <authorList>
            <person name="Zhang W."/>
            <person name="Zhang Y."/>
            <person name="Qiu H."/>
            <person name="Guo Y."/>
            <person name="Wan H."/>
            <person name="Zhang X."/>
            <person name="Scossa F."/>
            <person name="Alseekh S."/>
            <person name="Zhang Q."/>
            <person name="Wang P."/>
            <person name="Xu L."/>
            <person name="Schmidt M.H."/>
            <person name="Jia X."/>
            <person name="Li D."/>
            <person name="Zhu A."/>
            <person name="Guo F."/>
            <person name="Chen W."/>
            <person name="Ni D."/>
            <person name="Usadel B."/>
            <person name="Fernie A.R."/>
            <person name="Wen W."/>
        </authorList>
    </citation>
    <scope>NUCLEOTIDE SEQUENCE [LARGE SCALE GENOMIC DNA]</scope>
    <source>
        <strain evidence="3">cv. G240</strain>
    </source>
</reference>
<evidence type="ECO:0000256" key="1">
    <source>
        <dbReference type="SAM" id="Phobius"/>
    </source>
</evidence>
<proteinExistence type="predicted"/>
<sequence>MKHKILIHPCVRYLTFRIFFLNLLGFFGEVFRGIWNGTDVAIKVFLEQDLTVQNIEDFYNEISILRMTIKEVGLPDAALDALVDMNHHQTSHTGEIYEVLSKGENSVEGPVNSFLDKDLEAALDSFDNLFCRRCLVEKQLPWSFPDEGNIPCATERIEGHVKQHGERFKMTVKDGWGLGVLVHFLLIFCVKILWIFISLLFSFFPLI</sequence>
<protein>
    <submittedName>
        <fullName evidence="2">Uncharacterized protein</fullName>
    </submittedName>
</protein>
<evidence type="ECO:0000313" key="2">
    <source>
        <dbReference type="EMBL" id="KAF5955567.1"/>
    </source>
</evidence>
<feature type="transmembrane region" description="Helical" evidence="1">
    <location>
        <begin position="176"/>
        <end position="204"/>
    </location>
</feature>